<dbReference type="PANTHER" id="PTHR41335">
    <property type="entry name" value="MEMBRANE PROTEIN-RELATED"/>
    <property type="match status" value="1"/>
</dbReference>
<keyword evidence="3 6" id="KW-1133">Transmembrane helix</keyword>
<dbReference type="AlphaFoldDB" id="A0A7C3E9S8"/>
<sequence length="109" mass="11771">MMKYIYSIVLVIIVLLVALFASQNAGLVTISFFTWSASGSLSLMLVVALVTGLLIGIFIMLPSVIGGFFKHSMTKHKLKNLEKKDKEHAAQAESSTSEVPAESGAEEPK</sequence>
<gene>
    <name evidence="8" type="ORF">ENS59_07770</name>
</gene>
<comment type="caution">
    <text evidence="8">The sequence shown here is derived from an EMBL/GenBank/DDBJ whole genome shotgun (WGS) entry which is preliminary data.</text>
</comment>
<dbReference type="EMBL" id="DSVL01000240">
    <property type="protein sequence ID" value="HFH29396.1"/>
    <property type="molecule type" value="Genomic_DNA"/>
</dbReference>
<dbReference type="Pfam" id="PF06305">
    <property type="entry name" value="LapA_dom"/>
    <property type="match status" value="1"/>
</dbReference>
<feature type="region of interest" description="Disordered" evidence="5">
    <location>
        <begin position="82"/>
        <end position="109"/>
    </location>
</feature>
<proteinExistence type="predicted"/>
<evidence type="ECO:0000313" key="8">
    <source>
        <dbReference type="EMBL" id="HFH29396.1"/>
    </source>
</evidence>
<evidence type="ECO:0000256" key="6">
    <source>
        <dbReference type="SAM" id="Phobius"/>
    </source>
</evidence>
<evidence type="ECO:0000256" key="4">
    <source>
        <dbReference type="ARBA" id="ARBA00023136"/>
    </source>
</evidence>
<feature type="transmembrane region" description="Helical" evidence="6">
    <location>
        <begin position="41"/>
        <end position="69"/>
    </location>
</feature>
<dbReference type="PANTHER" id="PTHR41335:SF1">
    <property type="entry name" value="MEMBRANE PROTEIN"/>
    <property type="match status" value="1"/>
</dbReference>
<evidence type="ECO:0000256" key="2">
    <source>
        <dbReference type="ARBA" id="ARBA00022692"/>
    </source>
</evidence>
<keyword evidence="1" id="KW-1003">Cell membrane</keyword>
<reference evidence="8" key="1">
    <citation type="journal article" date="2020" name="mSystems">
        <title>Genome- and Community-Level Interaction Insights into Carbon Utilization and Element Cycling Functions of Hydrothermarchaeota in Hydrothermal Sediment.</title>
        <authorList>
            <person name="Zhou Z."/>
            <person name="Liu Y."/>
            <person name="Xu W."/>
            <person name="Pan J."/>
            <person name="Luo Z.H."/>
            <person name="Li M."/>
        </authorList>
    </citation>
    <scope>NUCLEOTIDE SEQUENCE [LARGE SCALE GENOMIC DNA]</scope>
    <source>
        <strain evidence="8">SpSt-503</strain>
    </source>
</reference>
<accession>A0A7C3E9S8</accession>
<evidence type="ECO:0000259" key="7">
    <source>
        <dbReference type="Pfam" id="PF06305"/>
    </source>
</evidence>
<evidence type="ECO:0000256" key="1">
    <source>
        <dbReference type="ARBA" id="ARBA00022475"/>
    </source>
</evidence>
<organism evidence="8">
    <name type="scientific">Gracilinema caldarium</name>
    <dbReference type="NCBI Taxonomy" id="215591"/>
    <lineage>
        <taxon>Bacteria</taxon>
        <taxon>Pseudomonadati</taxon>
        <taxon>Spirochaetota</taxon>
        <taxon>Spirochaetia</taxon>
        <taxon>Spirochaetales</taxon>
        <taxon>Breznakiellaceae</taxon>
        <taxon>Gracilinema</taxon>
    </lineage>
</organism>
<name>A0A7C3E9S8_9SPIR</name>
<keyword evidence="2 6" id="KW-0812">Transmembrane</keyword>
<evidence type="ECO:0000256" key="3">
    <source>
        <dbReference type="ARBA" id="ARBA00022989"/>
    </source>
</evidence>
<feature type="domain" description="Lipopolysaccharide assembly protein A" evidence="7">
    <location>
        <begin position="23"/>
        <end position="84"/>
    </location>
</feature>
<evidence type="ECO:0000256" key="5">
    <source>
        <dbReference type="SAM" id="MobiDB-lite"/>
    </source>
</evidence>
<dbReference type="GO" id="GO:0005886">
    <property type="term" value="C:plasma membrane"/>
    <property type="evidence" value="ECO:0007669"/>
    <property type="project" value="InterPro"/>
</dbReference>
<protein>
    <submittedName>
        <fullName evidence="8">LapA family protein</fullName>
    </submittedName>
</protein>
<dbReference type="InterPro" id="IPR010445">
    <property type="entry name" value="LapA_dom"/>
</dbReference>
<keyword evidence="4 6" id="KW-0472">Membrane</keyword>